<proteinExistence type="predicted"/>
<dbReference type="PATRIC" id="fig|85874.4.peg.472"/>
<dbReference type="Gene3D" id="3.40.50.300">
    <property type="entry name" value="P-loop containing nucleotide triphosphate hydrolases"/>
    <property type="match status" value="1"/>
</dbReference>
<dbReference type="SUPFAM" id="SSF52540">
    <property type="entry name" value="P-loop containing nucleoside triphosphate hydrolases"/>
    <property type="match status" value="1"/>
</dbReference>
<dbReference type="GO" id="GO:0005524">
    <property type="term" value="F:ATP binding"/>
    <property type="evidence" value="ECO:0007669"/>
    <property type="project" value="UniProtKB-KW"/>
</dbReference>
<name>A0A124FKH6_9THEO</name>
<keyword evidence="2" id="KW-0067">ATP-binding</keyword>
<dbReference type="AlphaFoldDB" id="A0A124FKH6"/>
<comment type="caution">
    <text evidence="2">The sequence shown here is derived from an EMBL/GenBank/DDBJ whole genome shotgun (WGS) entry which is preliminary data.</text>
</comment>
<keyword evidence="2" id="KW-0547">Nucleotide-binding</keyword>
<evidence type="ECO:0000259" key="1">
    <source>
        <dbReference type="SMART" id="SM00382"/>
    </source>
</evidence>
<dbReference type="InterPro" id="IPR002611">
    <property type="entry name" value="IstB_ATP-bd"/>
</dbReference>
<dbReference type="PANTHER" id="PTHR30050:SF4">
    <property type="entry name" value="ATP-BINDING PROTEIN RV3427C IN INSERTION SEQUENCE-RELATED"/>
    <property type="match status" value="1"/>
</dbReference>
<dbReference type="Pfam" id="PF01695">
    <property type="entry name" value="IstB_IS21"/>
    <property type="match status" value="1"/>
</dbReference>
<evidence type="ECO:0000313" key="3">
    <source>
        <dbReference type="Proteomes" id="UP000053326"/>
    </source>
</evidence>
<protein>
    <submittedName>
        <fullName evidence="2">IstB-like ATP-binding protein</fullName>
    </submittedName>
</protein>
<dbReference type="PANTHER" id="PTHR30050">
    <property type="entry name" value="CHROMOSOMAL REPLICATION INITIATOR PROTEIN DNAA"/>
    <property type="match status" value="1"/>
</dbReference>
<dbReference type="SMART" id="SM00382">
    <property type="entry name" value="AAA"/>
    <property type="match status" value="1"/>
</dbReference>
<reference evidence="3" key="1">
    <citation type="journal article" date="2015" name="MBio">
        <title>Genome-Resolved Metagenomic Analysis Reveals Roles for Candidate Phyla and Other Microbial Community Members in Biogeochemical Transformations in Oil Reservoirs.</title>
        <authorList>
            <person name="Hu P."/>
            <person name="Tom L."/>
            <person name="Singh A."/>
            <person name="Thomas B.C."/>
            <person name="Baker B.J."/>
            <person name="Piceno Y.M."/>
            <person name="Andersen G.L."/>
            <person name="Banfield J.F."/>
        </authorList>
    </citation>
    <scope>NUCLEOTIDE SEQUENCE [LARGE SCALE GENOMIC DNA]</scope>
</reference>
<accession>A0A124FKH6</accession>
<dbReference type="Proteomes" id="UP000053326">
    <property type="component" value="Unassembled WGS sequence"/>
</dbReference>
<dbReference type="GO" id="GO:0006260">
    <property type="term" value="P:DNA replication"/>
    <property type="evidence" value="ECO:0007669"/>
    <property type="project" value="TreeGrafter"/>
</dbReference>
<dbReference type="EMBL" id="LGFO01000001">
    <property type="protein sequence ID" value="KUK37286.1"/>
    <property type="molecule type" value="Genomic_DNA"/>
</dbReference>
<gene>
    <name evidence="2" type="ORF">XD66_0019</name>
</gene>
<dbReference type="CDD" id="cd00009">
    <property type="entry name" value="AAA"/>
    <property type="match status" value="1"/>
</dbReference>
<evidence type="ECO:0000313" key="2">
    <source>
        <dbReference type="EMBL" id="KUK37286.1"/>
    </source>
</evidence>
<dbReference type="InterPro" id="IPR003593">
    <property type="entry name" value="AAA+_ATPase"/>
</dbReference>
<feature type="domain" description="AAA+ ATPase" evidence="1">
    <location>
        <begin position="106"/>
        <end position="245"/>
    </location>
</feature>
<organism evidence="2 3">
    <name type="scientific">Thermacetogenium phaeum</name>
    <dbReference type="NCBI Taxonomy" id="85874"/>
    <lineage>
        <taxon>Bacteria</taxon>
        <taxon>Bacillati</taxon>
        <taxon>Bacillota</taxon>
        <taxon>Clostridia</taxon>
        <taxon>Thermoanaerobacterales</taxon>
        <taxon>Thermoanaerobacteraceae</taxon>
        <taxon>Thermacetogenium</taxon>
    </lineage>
</organism>
<sequence>MDILNSLQKLLQNKGPEQYPLKEKPRCLICCDRGVIIEGEKARICPCVKQRYLERRYAYANITPEISSYTFEGFSLDYYQGEHRERAARVLQGARQFVQDYLKNKKTPGLLLTGDVGSGKTYLAGAIANYLLQKGVQVLFLVVPDFLDELRSTYHRGTPGEAAEIDDVALLNGARRVEVLVLDDLGAHNYTSWTCNKLYSLFNYRLNYQLPVIITTNLDLSEIEKYLGKRTTSRIVQMCNVYRLTVEDDIRYQKSREKRKN</sequence>
<dbReference type="InterPro" id="IPR027417">
    <property type="entry name" value="P-loop_NTPase"/>
</dbReference>